<reference evidence="8 9" key="1">
    <citation type="submission" date="2018-05" db="EMBL/GenBank/DDBJ databases">
        <title>Complete Genome Sequence of the Nonylphenol-Degrading Bacterium Sphingobium amiense DSM 16289T.</title>
        <authorList>
            <person name="Ootsuka M."/>
            <person name="Nishizawa T."/>
            <person name="Ohta H."/>
        </authorList>
    </citation>
    <scope>NUCLEOTIDE SEQUENCE [LARGE SCALE GENOMIC DNA]</scope>
    <source>
        <strain evidence="8 9">DSM 16289</strain>
    </source>
</reference>
<organism evidence="8 9">
    <name type="scientific">Sphingobium amiense</name>
    <dbReference type="NCBI Taxonomy" id="135719"/>
    <lineage>
        <taxon>Bacteria</taxon>
        <taxon>Pseudomonadati</taxon>
        <taxon>Pseudomonadota</taxon>
        <taxon>Alphaproteobacteria</taxon>
        <taxon>Sphingomonadales</taxon>
        <taxon>Sphingomonadaceae</taxon>
        <taxon>Sphingobium</taxon>
    </lineage>
</organism>
<evidence type="ECO:0000256" key="2">
    <source>
        <dbReference type="ARBA" id="ARBA00009347"/>
    </source>
</evidence>
<comment type="cofactor">
    <cofactor evidence="1">
        <name>FAD</name>
        <dbReference type="ChEBI" id="CHEBI:57692"/>
    </cofactor>
</comment>
<feature type="domain" description="Acyl-CoA dehydrogenase/oxidase C-terminal" evidence="6">
    <location>
        <begin position="189"/>
        <end position="293"/>
    </location>
</feature>
<keyword evidence="3" id="KW-0285">Flavoprotein</keyword>
<dbReference type="KEGG" id="sami:SAMIE_1019060"/>
<dbReference type="GO" id="GO:0003995">
    <property type="term" value="F:acyl-CoA dehydrogenase activity"/>
    <property type="evidence" value="ECO:0007669"/>
    <property type="project" value="TreeGrafter"/>
</dbReference>
<evidence type="ECO:0000313" key="9">
    <source>
        <dbReference type="Proteomes" id="UP000279959"/>
    </source>
</evidence>
<proteinExistence type="inferred from homology"/>
<name>A0A494WCV0_9SPHN</name>
<dbReference type="Pfam" id="PF02771">
    <property type="entry name" value="Acyl-CoA_dh_N"/>
    <property type="match status" value="1"/>
</dbReference>
<protein>
    <submittedName>
        <fullName evidence="8">Uncharacterized protein</fullName>
    </submittedName>
</protein>
<dbReference type="Proteomes" id="UP000279959">
    <property type="component" value="Chromosome"/>
</dbReference>
<evidence type="ECO:0000256" key="1">
    <source>
        <dbReference type="ARBA" id="ARBA00001974"/>
    </source>
</evidence>
<keyword evidence="9" id="KW-1185">Reference proteome</keyword>
<dbReference type="Pfam" id="PF00441">
    <property type="entry name" value="Acyl-CoA_dh_1"/>
    <property type="match status" value="1"/>
</dbReference>
<dbReference type="Gene3D" id="1.10.540.10">
    <property type="entry name" value="Acyl-CoA dehydrogenase/oxidase, N-terminal domain"/>
    <property type="match status" value="1"/>
</dbReference>
<dbReference type="RefSeq" id="WP_066701197.1">
    <property type="nucleotide sequence ID" value="NZ_AP018664.1"/>
</dbReference>
<dbReference type="InterPro" id="IPR013786">
    <property type="entry name" value="AcylCoA_DH/ox_N"/>
</dbReference>
<comment type="similarity">
    <text evidence="2">Belongs to the acyl-CoA dehydrogenase family.</text>
</comment>
<evidence type="ECO:0000256" key="3">
    <source>
        <dbReference type="ARBA" id="ARBA00022630"/>
    </source>
</evidence>
<dbReference type="AlphaFoldDB" id="A0A494WCV0"/>
<dbReference type="PANTHER" id="PTHR43884:SF20">
    <property type="entry name" value="ACYL-COA DEHYDROGENASE FADE28"/>
    <property type="match status" value="1"/>
</dbReference>
<dbReference type="SUPFAM" id="SSF56645">
    <property type="entry name" value="Acyl-CoA dehydrogenase NM domain-like"/>
    <property type="match status" value="1"/>
</dbReference>
<dbReference type="InterPro" id="IPR009100">
    <property type="entry name" value="AcylCoA_DH/oxidase_NM_dom_sf"/>
</dbReference>
<accession>A0A494WCV0</accession>
<dbReference type="InterPro" id="IPR037069">
    <property type="entry name" value="AcylCoA_DH/ox_N_sf"/>
</dbReference>
<dbReference type="EMBL" id="AP018664">
    <property type="protein sequence ID" value="BBD98405.1"/>
    <property type="molecule type" value="Genomic_DNA"/>
</dbReference>
<evidence type="ECO:0000256" key="5">
    <source>
        <dbReference type="ARBA" id="ARBA00023002"/>
    </source>
</evidence>
<keyword evidence="5" id="KW-0560">Oxidoreductase</keyword>
<evidence type="ECO:0000256" key="4">
    <source>
        <dbReference type="ARBA" id="ARBA00022827"/>
    </source>
</evidence>
<feature type="domain" description="Acyl-CoA dehydrogenase/oxidase N-terminal" evidence="7">
    <location>
        <begin position="8"/>
        <end position="96"/>
    </location>
</feature>
<evidence type="ECO:0000259" key="7">
    <source>
        <dbReference type="Pfam" id="PF02771"/>
    </source>
</evidence>
<sequence>MSDDVTIMIRDMAERVFADHCDRQVLAAAAVGQWPGALWDAVESTGLTLALVSEEGGGAALPIAAALSLVDLAAEYAAPIPLAETMIAAWLLDRAGLPVPAGPLTFASFDGSADTLVAARVPWGRQAGIVALVDGALLLLDPEIADVAPGANVAGEPRDRVTIDDVAVSGVPSPITADDMRAIGAAIRTMQIAGGLKRATDMALQYAQDRVQFGKSLSKFQAIQQNLAVLATHTAVASMAATMARAALATGRLLPDVAIAKARAGEAAGAGAAIAHQVHGAIGFTLEHDLQFLTKRLWSWRDEFGNEAEWNLVYGQRIARAGADALWPAITAGA</sequence>
<keyword evidence="4" id="KW-0274">FAD</keyword>
<dbReference type="InterPro" id="IPR036250">
    <property type="entry name" value="AcylCo_DH-like_C"/>
</dbReference>
<dbReference type="GO" id="GO:0050660">
    <property type="term" value="F:flavin adenine dinucleotide binding"/>
    <property type="evidence" value="ECO:0007669"/>
    <property type="project" value="InterPro"/>
</dbReference>
<gene>
    <name evidence="8" type="ORF">SAMIE_1019060</name>
</gene>
<dbReference type="InterPro" id="IPR009075">
    <property type="entry name" value="AcylCo_DH/oxidase_C"/>
</dbReference>
<dbReference type="Gene3D" id="1.20.140.10">
    <property type="entry name" value="Butyryl-CoA Dehydrogenase, subunit A, domain 3"/>
    <property type="match status" value="1"/>
</dbReference>
<evidence type="ECO:0000313" key="8">
    <source>
        <dbReference type="EMBL" id="BBD98405.1"/>
    </source>
</evidence>
<dbReference type="PANTHER" id="PTHR43884">
    <property type="entry name" value="ACYL-COA DEHYDROGENASE"/>
    <property type="match status" value="1"/>
</dbReference>
<dbReference type="SUPFAM" id="SSF47203">
    <property type="entry name" value="Acyl-CoA dehydrogenase C-terminal domain-like"/>
    <property type="match status" value="1"/>
</dbReference>
<evidence type="ECO:0000259" key="6">
    <source>
        <dbReference type="Pfam" id="PF00441"/>
    </source>
</evidence>